<dbReference type="Pfam" id="PF00027">
    <property type="entry name" value="cNMP_binding"/>
    <property type="match status" value="1"/>
</dbReference>
<dbReference type="CDD" id="cd00038">
    <property type="entry name" value="CAP_ED"/>
    <property type="match status" value="1"/>
</dbReference>
<keyword evidence="3" id="KW-1185">Reference proteome</keyword>
<feature type="domain" description="Cyclic nucleotide-binding" evidence="1">
    <location>
        <begin position="10"/>
        <end position="113"/>
    </location>
</feature>
<name>A0ABU9HY83_9FLAO</name>
<evidence type="ECO:0000313" key="2">
    <source>
        <dbReference type="EMBL" id="MEL1245113.1"/>
    </source>
</evidence>
<dbReference type="Gene3D" id="2.60.120.10">
    <property type="entry name" value="Jelly Rolls"/>
    <property type="match status" value="1"/>
</dbReference>
<comment type="caution">
    <text evidence="2">The sequence shown here is derived from an EMBL/GenBank/DDBJ whole genome shotgun (WGS) entry which is preliminary data.</text>
</comment>
<dbReference type="InterPro" id="IPR000595">
    <property type="entry name" value="cNMP-bd_dom"/>
</dbReference>
<evidence type="ECO:0000313" key="3">
    <source>
        <dbReference type="Proteomes" id="UP001464555"/>
    </source>
</evidence>
<dbReference type="RefSeq" id="WP_341697429.1">
    <property type="nucleotide sequence ID" value="NZ_JBBYHR010000007.1"/>
</dbReference>
<evidence type="ECO:0000259" key="1">
    <source>
        <dbReference type="PROSITE" id="PS50042"/>
    </source>
</evidence>
<accession>A0ABU9HY83</accession>
<sequence length="188" mass="21329">MDELINKLLQYGSLNPQQIELIKHHATELHVKKGDYFHEAGKIAKQVGYLTDGVIRLCYYGKGGEDFTRYFLVEGAFIVDLDSFYNEIPSSVYTEAVTDCHLIVFEKEDFKYLADTIIAWNEIFTKIATQALSFKAGASAVMLTQDATERYEAFLKRWPGLANRIPLSALASYLSITQSSLSRIRKNI</sequence>
<dbReference type="PROSITE" id="PS50042">
    <property type="entry name" value="CNMP_BINDING_3"/>
    <property type="match status" value="1"/>
</dbReference>
<dbReference type="SUPFAM" id="SSF51206">
    <property type="entry name" value="cAMP-binding domain-like"/>
    <property type="match status" value="1"/>
</dbReference>
<dbReference type="EMBL" id="JBBYHR010000007">
    <property type="protein sequence ID" value="MEL1245113.1"/>
    <property type="molecule type" value="Genomic_DNA"/>
</dbReference>
<gene>
    <name evidence="2" type="ORF">AAEO56_12625</name>
</gene>
<dbReference type="Proteomes" id="UP001464555">
    <property type="component" value="Unassembled WGS sequence"/>
</dbReference>
<dbReference type="InterPro" id="IPR014710">
    <property type="entry name" value="RmlC-like_jellyroll"/>
</dbReference>
<proteinExistence type="predicted"/>
<protein>
    <submittedName>
        <fullName evidence="2">Crp/Fnr family transcriptional regulator</fullName>
    </submittedName>
</protein>
<organism evidence="2 3">
    <name type="scientific">Flavobacterium arundinis</name>
    <dbReference type="NCBI Taxonomy" id="3139143"/>
    <lineage>
        <taxon>Bacteria</taxon>
        <taxon>Pseudomonadati</taxon>
        <taxon>Bacteroidota</taxon>
        <taxon>Flavobacteriia</taxon>
        <taxon>Flavobacteriales</taxon>
        <taxon>Flavobacteriaceae</taxon>
        <taxon>Flavobacterium</taxon>
    </lineage>
</organism>
<dbReference type="InterPro" id="IPR018490">
    <property type="entry name" value="cNMP-bd_dom_sf"/>
</dbReference>
<reference evidence="2 3" key="1">
    <citation type="submission" date="2024-04" db="EMBL/GenBank/DDBJ databases">
        <title>Flavobacterium sp. DGU11 16S ribosomal RNA gene Genome sequencing and assembly.</title>
        <authorList>
            <person name="Park S."/>
        </authorList>
    </citation>
    <scope>NUCLEOTIDE SEQUENCE [LARGE SCALE GENOMIC DNA]</scope>
    <source>
        <strain evidence="2 3">DGU11</strain>
    </source>
</reference>